<dbReference type="EMBL" id="BLLF01000360">
    <property type="protein sequence ID" value="GFH10946.1"/>
    <property type="molecule type" value="Genomic_DNA"/>
</dbReference>
<evidence type="ECO:0000313" key="3">
    <source>
        <dbReference type="Proteomes" id="UP000485058"/>
    </source>
</evidence>
<protein>
    <submittedName>
        <fullName evidence="2">Uncharacterized protein</fullName>
    </submittedName>
</protein>
<feature type="non-terminal residue" evidence="2">
    <location>
        <position position="91"/>
    </location>
</feature>
<feature type="non-terminal residue" evidence="2">
    <location>
        <position position="1"/>
    </location>
</feature>
<proteinExistence type="predicted"/>
<keyword evidence="3" id="KW-1185">Reference proteome</keyword>
<keyword evidence="1" id="KW-0175">Coiled coil</keyword>
<feature type="coiled-coil region" evidence="1">
    <location>
        <begin position="56"/>
        <end position="83"/>
    </location>
</feature>
<name>A0A699YVA7_HAELA</name>
<reference evidence="2 3" key="1">
    <citation type="submission" date="2020-02" db="EMBL/GenBank/DDBJ databases">
        <title>Draft genome sequence of Haematococcus lacustris strain NIES-144.</title>
        <authorList>
            <person name="Morimoto D."/>
            <person name="Nakagawa S."/>
            <person name="Yoshida T."/>
            <person name="Sawayama S."/>
        </authorList>
    </citation>
    <scope>NUCLEOTIDE SEQUENCE [LARGE SCALE GENOMIC DNA]</scope>
    <source>
        <strain evidence="2 3">NIES-144</strain>
    </source>
</reference>
<comment type="caution">
    <text evidence="2">The sequence shown here is derived from an EMBL/GenBank/DDBJ whole genome shotgun (WGS) entry which is preliminary data.</text>
</comment>
<evidence type="ECO:0000256" key="1">
    <source>
        <dbReference type="SAM" id="Coils"/>
    </source>
</evidence>
<accession>A0A699YVA7</accession>
<gene>
    <name evidence="2" type="ORF">HaLaN_06352</name>
</gene>
<sequence>MTVALANAMEFSRLHDAYEPATTSAWRAASRACWIALNNASDHFASFLKLGGPDALVALNHTLHKLQKEVSDLNNDKQLQRYRALQQDLKV</sequence>
<dbReference type="AlphaFoldDB" id="A0A699YVA7"/>
<evidence type="ECO:0000313" key="2">
    <source>
        <dbReference type="EMBL" id="GFH10946.1"/>
    </source>
</evidence>
<organism evidence="2 3">
    <name type="scientific">Haematococcus lacustris</name>
    <name type="common">Green alga</name>
    <name type="synonym">Haematococcus pluvialis</name>
    <dbReference type="NCBI Taxonomy" id="44745"/>
    <lineage>
        <taxon>Eukaryota</taxon>
        <taxon>Viridiplantae</taxon>
        <taxon>Chlorophyta</taxon>
        <taxon>core chlorophytes</taxon>
        <taxon>Chlorophyceae</taxon>
        <taxon>CS clade</taxon>
        <taxon>Chlamydomonadales</taxon>
        <taxon>Haematococcaceae</taxon>
        <taxon>Haematococcus</taxon>
    </lineage>
</organism>
<dbReference type="Proteomes" id="UP000485058">
    <property type="component" value="Unassembled WGS sequence"/>
</dbReference>